<reference evidence="2" key="2">
    <citation type="journal article" date="2023" name="Plants (Basel)">
        <title>Annotation of the Turnera subulata (Passifloraceae) Draft Genome Reveals the S-Locus Evolved after the Divergence of Turneroideae from Passifloroideae in a Stepwise Manner.</title>
        <authorList>
            <person name="Henning P.M."/>
            <person name="Roalson E.H."/>
            <person name="Mir W."/>
            <person name="McCubbin A.G."/>
            <person name="Shore J.S."/>
        </authorList>
    </citation>
    <scope>NUCLEOTIDE SEQUENCE</scope>
    <source>
        <strain evidence="2">F60SS</strain>
    </source>
</reference>
<accession>A0A9Q0F043</accession>
<dbReference type="Proteomes" id="UP001141552">
    <property type="component" value="Unassembled WGS sequence"/>
</dbReference>
<evidence type="ECO:0000313" key="3">
    <source>
        <dbReference type="Proteomes" id="UP001141552"/>
    </source>
</evidence>
<dbReference type="OrthoDB" id="1461976at2759"/>
<keyword evidence="1" id="KW-0443">Lipid metabolism</keyword>
<reference evidence="2" key="1">
    <citation type="submission" date="2022-02" db="EMBL/GenBank/DDBJ databases">
        <authorList>
            <person name="Henning P.M."/>
            <person name="McCubbin A.G."/>
            <person name="Shore J.S."/>
        </authorList>
    </citation>
    <scope>NUCLEOTIDE SEQUENCE</scope>
    <source>
        <strain evidence="2">F60SS</strain>
        <tissue evidence="2">Leaves</tissue>
    </source>
</reference>
<dbReference type="GO" id="GO:0016491">
    <property type="term" value="F:oxidoreductase activity"/>
    <property type="evidence" value="ECO:0007669"/>
    <property type="project" value="InterPro"/>
</dbReference>
<dbReference type="PANTHER" id="PTHR32100">
    <property type="entry name" value="OMEGA-6 FATTY ACID DESATURASE, CHLOROPLASTIC"/>
    <property type="match status" value="1"/>
</dbReference>
<proteinExistence type="predicted"/>
<dbReference type="EMBL" id="JAKUCV010007634">
    <property type="protein sequence ID" value="KAJ4822573.1"/>
    <property type="molecule type" value="Genomic_DNA"/>
</dbReference>
<evidence type="ECO:0000313" key="2">
    <source>
        <dbReference type="EMBL" id="KAJ4822573.1"/>
    </source>
</evidence>
<gene>
    <name evidence="2" type="primary">OMEGA6_2</name>
    <name evidence="2" type="ORF">Tsubulata_021480</name>
</gene>
<dbReference type="AlphaFoldDB" id="A0A9Q0F043"/>
<sequence>MNCNYFLDLFFYNFRNDFPDLPHYDSSEWDWLKGALSTVDRDYGILNKVFHNITDTHVAHHLFNSIPHYHAMDATKAIKTVLGDYYQFDDTPIFQAMWRSTTECLYVEQDQTRKGVYWYRNKL</sequence>
<evidence type="ECO:0000256" key="1">
    <source>
        <dbReference type="ARBA" id="ARBA00023098"/>
    </source>
</evidence>
<dbReference type="InterPro" id="IPR012171">
    <property type="entry name" value="Fatty_acid_desaturase"/>
</dbReference>
<organism evidence="2 3">
    <name type="scientific">Turnera subulata</name>
    <dbReference type="NCBI Taxonomy" id="218843"/>
    <lineage>
        <taxon>Eukaryota</taxon>
        <taxon>Viridiplantae</taxon>
        <taxon>Streptophyta</taxon>
        <taxon>Embryophyta</taxon>
        <taxon>Tracheophyta</taxon>
        <taxon>Spermatophyta</taxon>
        <taxon>Magnoliopsida</taxon>
        <taxon>eudicotyledons</taxon>
        <taxon>Gunneridae</taxon>
        <taxon>Pentapetalae</taxon>
        <taxon>rosids</taxon>
        <taxon>fabids</taxon>
        <taxon>Malpighiales</taxon>
        <taxon>Passifloraceae</taxon>
        <taxon>Turnera</taxon>
    </lineage>
</organism>
<comment type="caution">
    <text evidence="2">The sequence shown here is derived from an EMBL/GenBank/DDBJ whole genome shotgun (WGS) entry which is preliminary data.</text>
</comment>
<dbReference type="GO" id="GO:0006629">
    <property type="term" value="P:lipid metabolic process"/>
    <property type="evidence" value="ECO:0007669"/>
    <property type="project" value="UniProtKB-KW"/>
</dbReference>
<keyword evidence="3" id="KW-1185">Reference proteome</keyword>
<name>A0A9Q0F043_9ROSI</name>
<protein>
    <submittedName>
        <fullName evidence="2">Omega-6 fatty acid desaturase, endoplasmic reticulum</fullName>
    </submittedName>
</protein>